<dbReference type="EnsemblMetazoa" id="XM_026445850">
    <property type="protein sequence ID" value="XP_026301635"/>
    <property type="gene ID" value="LOC102655469"/>
</dbReference>
<dbReference type="AlphaFoldDB" id="A0A7M7SS44"/>
<dbReference type="GeneID" id="102655469"/>
<reference evidence="2" key="3">
    <citation type="submission" date="2025-05" db="UniProtKB">
        <authorList>
            <consortium name="RefSeq"/>
        </authorList>
    </citation>
    <scope>NUCLEOTIDE SEQUENCE [LARGE SCALE GENOMIC DNA]</scope>
    <source>
        <strain evidence="2">DH4</strain>
    </source>
</reference>
<accession>A0A7M7SS44</accession>
<dbReference type="KEGG" id="ame:102655469"/>
<evidence type="ECO:0000313" key="1">
    <source>
        <dbReference type="EnsemblMetazoa" id="XP_026301635"/>
    </source>
</evidence>
<keyword evidence="2" id="KW-1185">Reference proteome</keyword>
<gene>
    <name evidence="3" type="primary">LOC102655469</name>
</gene>
<dbReference type="Proteomes" id="UP000005203">
    <property type="component" value="Linkage group LG1"/>
</dbReference>
<proteinExistence type="predicted"/>
<sequence length="311" mass="36606">MSHKCVAKQLRPIKRKITDPLAPIQEVNPRVLQEWVDKDKIYVDHPTKDDGVVFQTLCFLPRSKLIYDRKQKPLFSVFPRSVQYELWYMREKQMKELEKRRAPVTPCATQKEETVEKDEEPCSLIKVPFWYKDKTERPSGIPPPVGDINDYSYEKFDKTVEQDVKLSEKLDIDHPGKYIPGAIHRLQGSGDTSMIDELQRADAFKVVLKERETLAEKPPPVEENVCYSEKPVVTDIEVVEDSDKDVRWYPVYEDLELPRTDAERQEELRKLTKPFLHDLHIWYSKNKPTKLFTPVRQIGKKAMPERRFSHL</sequence>
<name>A0A7M7SS44_APIME</name>
<evidence type="ECO:0000313" key="3">
    <source>
        <dbReference type="RefSeq" id="XP_026301635.1"/>
    </source>
</evidence>
<organism evidence="1">
    <name type="scientific">Apis mellifera</name>
    <name type="common">Honeybee</name>
    <dbReference type="NCBI Taxonomy" id="7460"/>
    <lineage>
        <taxon>Eukaryota</taxon>
        <taxon>Metazoa</taxon>
        <taxon>Ecdysozoa</taxon>
        <taxon>Arthropoda</taxon>
        <taxon>Hexapoda</taxon>
        <taxon>Insecta</taxon>
        <taxon>Pterygota</taxon>
        <taxon>Neoptera</taxon>
        <taxon>Endopterygota</taxon>
        <taxon>Hymenoptera</taxon>
        <taxon>Apocrita</taxon>
        <taxon>Aculeata</taxon>
        <taxon>Apoidea</taxon>
        <taxon>Anthophila</taxon>
        <taxon>Apidae</taxon>
        <taxon>Apis</taxon>
    </lineage>
</organism>
<dbReference type="RefSeq" id="XP_026301635.1">
    <property type="nucleotide sequence ID" value="XM_026445850.1"/>
</dbReference>
<evidence type="ECO:0000313" key="2">
    <source>
        <dbReference type="Proteomes" id="UP000005203"/>
    </source>
</evidence>
<dbReference type="OrthoDB" id="7630629at2759"/>
<accession>A0A8B8HC69</accession>
<reference evidence="1" key="1">
    <citation type="submission" date="2021-01" db="UniProtKB">
        <authorList>
            <consortium name="EnsemblMetazoa"/>
        </authorList>
    </citation>
    <scope>IDENTIFICATION</scope>
    <source>
        <strain evidence="1">DH4</strain>
    </source>
</reference>
<protein>
    <submittedName>
        <fullName evidence="3">Uncharacterized protein LOC102655469</fullName>
    </submittedName>
</protein>
<reference evidence="3" key="2">
    <citation type="submission" date="2025-04" db="UniProtKB">
        <authorList>
            <consortium name="RefSeq"/>
        </authorList>
    </citation>
    <scope>IDENTIFICATION</scope>
    <source>
        <strain evidence="3">DH4</strain>
        <tissue evidence="3">Whole body</tissue>
    </source>
</reference>